<dbReference type="PANTHER" id="PTHR33782:SF17">
    <property type="match status" value="1"/>
</dbReference>
<sequence length="149" mass="16934">MEIINTATSSLCSIAAPALPPRRPFSGDLMRRKKGARRQSIIQISASKRDQDFSGKLVDENMVVLRKRIQEMNMLEKNYEAPQHWMEWEKQYKKENYDVDVCEAVGFLQSKLMETRPSVALGMGALLLFSVSSSSAMVLFHLMAMIKGF</sequence>
<dbReference type="Proteomes" id="UP000188268">
    <property type="component" value="Unassembled WGS sequence"/>
</dbReference>
<dbReference type="AlphaFoldDB" id="A0A1R3GRC3"/>
<keyword evidence="1" id="KW-1133">Transmembrane helix</keyword>
<protein>
    <submittedName>
        <fullName evidence="2">Uncharacterized protein</fullName>
    </submittedName>
</protein>
<dbReference type="EMBL" id="AWWV01013690">
    <property type="protein sequence ID" value="OMO60540.1"/>
    <property type="molecule type" value="Genomic_DNA"/>
</dbReference>
<keyword evidence="3" id="KW-1185">Reference proteome</keyword>
<organism evidence="2 3">
    <name type="scientific">Corchorus capsularis</name>
    <name type="common">Jute</name>
    <dbReference type="NCBI Taxonomy" id="210143"/>
    <lineage>
        <taxon>Eukaryota</taxon>
        <taxon>Viridiplantae</taxon>
        <taxon>Streptophyta</taxon>
        <taxon>Embryophyta</taxon>
        <taxon>Tracheophyta</taxon>
        <taxon>Spermatophyta</taxon>
        <taxon>Magnoliopsida</taxon>
        <taxon>eudicotyledons</taxon>
        <taxon>Gunneridae</taxon>
        <taxon>Pentapetalae</taxon>
        <taxon>rosids</taxon>
        <taxon>malvids</taxon>
        <taxon>Malvales</taxon>
        <taxon>Malvaceae</taxon>
        <taxon>Grewioideae</taxon>
        <taxon>Apeibeae</taxon>
        <taxon>Corchorus</taxon>
    </lineage>
</organism>
<name>A0A1R3GRC3_COCAP</name>
<gene>
    <name evidence="2" type="ORF">CCACVL1_24052</name>
</gene>
<evidence type="ECO:0000313" key="3">
    <source>
        <dbReference type="Proteomes" id="UP000188268"/>
    </source>
</evidence>
<dbReference type="STRING" id="210143.A0A1R3GRC3"/>
<evidence type="ECO:0000313" key="2">
    <source>
        <dbReference type="EMBL" id="OMO60540.1"/>
    </source>
</evidence>
<keyword evidence="1" id="KW-0812">Transmembrane</keyword>
<accession>A0A1R3GRC3</accession>
<keyword evidence="1" id="KW-0472">Membrane</keyword>
<comment type="caution">
    <text evidence="2">The sequence shown here is derived from an EMBL/GenBank/DDBJ whole genome shotgun (WGS) entry which is preliminary data.</text>
</comment>
<reference evidence="2 3" key="1">
    <citation type="submission" date="2013-09" db="EMBL/GenBank/DDBJ databases">
        <title>Corchorus capsularis genome sequencing.</title>
        <authorList>
            <person name="Alam M."/>
            <person name="Haque M.S."/>
            <person name="Islam M.S."/>
            <person name="Emdad E.M."/>
            <person name="Islam M.M."/>
            <person name="Ahmed B."/>
            <person name="Halim A."/>
            <person name="Hossen Q.M.M."/>
            <person name="Hossain M.Z."/>
            <person name="Ahmed R."/>
            <person name="Khan M.M."/>
            <person name="Islam R."/>
            <person name="Rashid M.M."/>
            <person name="Khan S.A."/>
            <person name="Rahman M.S."/>
            <person name="Alam M."/>
        </authorList>
    </citation>
    <scope>NUCLEOTIDE SEQUENCE [LARGE SCALE GENOMIC DNA]</scope>
    <source>
        <strain evidence="3">cv. CVL-1</strain>
        <tissue evidence="2">Whole seedling</tissue>
    </source>
</reference>
<dbReference type="PANTHER" id="PTHR33782">
    <property type="entry name" value="OS01G0121600 PROTEIN"/>
    <property type="match status" value="1"/>
</dbReference>
<evidence type="ECO:0000256" key="1">
    <source>
        <dbReference type="SAM" id="Phobius"/>
    </source>
</evidence>
<dbReference type="OrthoDB" id="672819at2759"/>
<proteinExistence type="predicted"/>
<dbReference type="Gramene" id="OMO60540">
    <property type="protein sequence ID" value="OMO60540"/>
    <property type="gene ID" value="CCACVL1_24052"/>
</dbReference>
<dbReference type="OMA" id="WMDWEKS"/>
<feature type="transmembrane region" description="Helical" evidence="1">
    <location>
        <begin position="119"/>
        <end position="146"/>
    </location>
</feature>